<evidence type="ECO:0000256" key="4">
    <source>
        <dbReference type="RuleBase" id="RU364072"/>
    </source>
</evidence>
<sequence>MTPPRRPGHGSRRVNPRPQHDCRRPAVPSNNKPDPFDPELVRELATLIAETDLSEIEVEKGDLRIRVARERAVQQVQVPVAAAVAPPLPAAAIPAAAPVPAADADPKALAAHPGAVLSPMVGTAYRKPSPDAKTFVEVGSRVESGARVLLVEAMKTFNDIVAPRAGTVTAIFIEDGQPVEFGEPLLLIE</sequence>
<keyword evidence="3 4" id="KW-0092">Biotin</keyword>
<reference evidence="7 8" key="1">
    <citation type="submission" date="2018-04" db="EMBL/GenBank/DDBJ databases">
        <title>Methylobacterium sp. PR1016A genome.</title>
        <authorList>
            <person name="Park W."/>
        </authorList>
    </citation>
    <scope>NUCLEOTIDE SEQUENCE [LARGE SCALE GENOMIC DNA]</scope>
    <source>
        <strain evidence="7 8">PR1016A</strain>
    </source>
</reference>
<evidence type="ECO:0000313" key="8">
    <source>
        <dbReference type="Proteomes" id="UP000244755"/>
    </source>
</evidence>
<dbReference type="InterPro" id="IPR000089">
    <property type="entry name" value="Biotin_lipoyl"/>
</dbReference>
<gene>
    <name evidence="7" type="primary">accB</name>
    <name evidence="7" type="ORF">DA075_11160</name>
</gene>
<evidence type="ECO:0000313" key="7">
    <source>
        <dbReference type="EMBL" id="AWB21407.1"/>
    </source>
</evidence>
<evidence type="ECO:0000256" key="3">
    <source>
        <dbReference type="ARBA" id="ARBA00023267"/>
    </source>
</evidence>
<keyword evidence="4" id="KW-0276">Fatty acid metabolism</keyword>
<dbReference type="PRINTS" id="PR01071">
    <property type="entry name" value="ACOABIOTINCC"/>
</dbReference>
<dbReference type="SUPFAM" id="SSF51230">
    <property type="entry name" value="Single hybrid motif"/>
    <property type="match status" value="1"/>
</dbReference>
<dbReference type="CDD" id="cd06850">
    <property type="entry name" value="biotinyl_domain"/>
    <property type="match status" value="1"/>
</dbReference>
<dbReference type="GO" id="GO:0009317">
    <property type="term" value="C:acetyl-CoA carboxylase complex"/>
    <property type="evidence" value="ECO:0007669"/>
    <property type="project" value="InterPro"/>
</dbReference>
<feature type="compositionally biased region" description="Basic residues" evidence="5">
    <location>
        <begin position="1"/>
        <end position="15"/>
    </location>
</feature>
<dbReference type="PANTHER" id="PTHR45266">
    <property type="entry name" value="OXALOACETATE DECARBOXYLASE ALPHA CHAIN"/>
    <property type="match status" value="1"/>
</dbReference>
<dbReference type="AlphaFoldDB" id="A0A2R4WIR5"/>
<keyword evidence="8" id="KW-1185">Reference proteome</keyword>
<name>A0A2R4WIR5_9HYPH</name>
<evidence type="ECO:0000259" key="6">
    <source>
        <dbReference type="PROSITE" id="PS50968"/>
    </source>
</evidence>
<feature type="domain" description="Lipoyl-binding" evidence="6">
    <location>
        <begin position="113"/>
        <end position="189"/>
    </location>
</feature>
<dbReference type="EMBL" id="CP028843">
    <property type="protein sequence ID" value="AWB21407.1"/>
    <property type="molecule type" value="Genomic_DNA"/>
</dbReference>
<dbReference type="OrthoDB" id="9811735at2"/>
<feature type="region of interest" description="Disordered" evidence="5">
    <location>
        <begin position="1"/>
        <end position="38"/>
    </location>
</feature>
<evidence type="ECO:0000256" key="2">
    <source>
        <dbReference type="ARBA" id="ARBA00017562"/>
    </source>
</evidence>
<dbReference type="GO" id="GO:0006633">
    <property type="term" value="P:fatty acid biosynthetic process"/>
    <property type="evidence" value="ECO:0007669"/>
    <property type="project" value="UniProtKB-UniPathway"/>
</dbReference>
<evidence type="ECO:0000256" key="5">
    <source>
        <dbReference type="SAM" id="MobiDB-lite"/>
    </source>
</evidence>
<dbReference type="Proteomes" id="UP000244755">
    <property type="component" value="Chromosome 1"/>
</dbReference>
<dbReference type="KEGG" id="mee:DA075_11160"/>
<keyword evidence="4" id="KW-0443">Lipid metabolism</keyword>
<dbReference type="PANTHER" id="PTHR45266:SF3">
    <property type="entry name" value="OXALOACETATE DECARBOXYLASE ALPHA CHAIN"/>
    <property type="match status" value="1"/>
</dbReference>
<dbReference type="InterPro" id="IPR001249">
    <property type="entry name" value="AcCoA_biotinCC"/>
</dbReference>
<comment type="pathway">
    <text evidence="4">Lipid metabolism; fatty acid biosynthesis.</text>
</comment>
<keyword evidence="4" id="KW-0275">Fatty acid biosynthesis</keyword>
<dbReference type="InterPro" id="IPR050709">
    <property type="entry name" value="Biotin_Carboxyl_Carrier/Decarb"/>
</dbReference>
<keyword evidence="4" id="KW-0444">Lipid biosynthesis</keyword>
<dbReference type="NCBIfam" id="TIGR00531">
    <property type="entry name" value="BCCP"/>
    <property type="match status" value="1"/>
</dbReference>
<proteinExistence type="predicted"/>
<dbReference type="InterPro" id="IPR011053">
    <property type="entry name" value="Single_hybrid_motif"/>
</dbReference>
<dbReference type="UniPathway" id="UPA00094"/>
<dbReference type="PROSITE" id="PS50968">
    <property type="entry name" value="BIOTINYL_LIPOYL"/>
    <property type="match status" value="1"/>
</dbReference>
<evidence type="ECO:0000256" key="1">
    <source>
        <dbReference type="ARBA" id="ARBA00003761"/>
    </source>
</evidence>
<dbReference type="Gene3D" id="2.40.50.100">
    <property type="match status" value="1"/>
</dbReference>
<protein>
    <recommendedName>
        <fullName evidence="2 4">Biotin carboxyl carrier protein of acetyl-CoA carboxylase</fullName>
    </recommendedName>
</protein>
<dbReference type="GO" id="GO:0003989">
    <property type="term" value="F:acetyl-CoA carboxylase activity"/>
    <property type="evidence" value="ECO:0007669"/>
    <property type="project" value="InterPro"/>
</dbReference>
<comment type="function">
    <text evidence="1 4">This protein is a component of the acetyl coenzyme A carboxylase complex; first, biotin carboxylase catalyzes the carboxylation of the carrier protein and then the transcarboxylase transfers the carboxyl group to form malonyl-CoA.</text>
</comment>
<organism evidence="7 8">
    <name type="scientific">Methylobacterium currus</name>
    <dbReference type="NCBI Taxonomy" id="2051553"/>
    <lineage>
        <taxon>Bacteria</taxon>
        <taxon>Pseudomonadati</taxon>
        <taxon>Pseudomonadota</taxon>
        <taxon>Alphaproteobacteria</taxon>
        <taxon>Hyphomicrobiales</taxon>
        <taxon>Methylobacteriaceae</taxon>
        <taxon>Methylobacterium</taxon>
    </lineage>
</organism>
<accession>A0A2R4WIR5</accession>
<dbReference type="Pfam" id="PF00364">
    <property type="entry name" value="Biotin_lipoyl"/>
    <property type="match status" value="1"/>
</dbReference>